<organism evidence="1">
    <name type="scientific">marine metagenome</name>
    <dbReference type="NCBI Taxonomy" id="408172"/>
    <lineage>
        <taxon>unclassified sequences</taxon>
        <taxon>metagenomes</taxon>
        <taxon>ecological metagenomes</taxon>
    </lineage>
</organism>
<gene>
    <name evidence="1" type="ORF">METZ01_LOCUS430889</name>
</gene>
<dbReference type="EMBL" id="UINC01172778">
    <property type="protein sequence ID" value="SVD78035.1"/>
    <property type="molecule type" value="Genomic_DNA"/>
</dbReference>
<sequence>MIQKVGSSLEDKRTEVAKTFVQQRKEMEETDEEDV</sequence>
<protein>
    <submittedName>
        <fullName evidence="1">Uncharacterized protein</fullName>
    </submittedName>
</protein>
<proteinExistence type="predicted"/>
<accession>A0A382Y5A8</accession>
<reference evidence="1" key="1">
    <citation type="submission" date="2018-05" db="EMBL/GenBank/DDBJ databases">
        <authorList>
            <person name="Lanie J.A."/>
            <person name="Ng W.-L."/>
            <person name="Kazmierczak K.M."/>
            <person name="Andrzejewski T.M."/>
            <person name="Davidsen T.M."/>
            <person name="Wayne K.J."/>
            <person name="Tettelin H."/>
            <person name="Glass J.I."/>
            <person name="Rusch D."/>
            <person name="Podicherti R."/>
            <person name="Tsui H.-C.T."/>
            <person name="Winkler M.E."/>
        </authorList>
    </citation>
    <scope>NUCLEOTIDE SEQUENCE</scope>
</reference>
<name>A0A382Y5A8_9ZZZZ</name>
<evidence type="ECO:0000313" key="1">
    <source>
        <dbReference type="EMBL" id="SVD78035.1"/>
    </source>
</evidence>
<dbReference type="AlphaFoldDB" id="A0A382Y5A8"/>